<dbReference type="GO" id="GO:1901135">
    <property type="term" value="P:carbohydrate derivative metabolic process"/>
    <property type="evidence" value="ECO:0007669"/>
    <property type="project" value="InterPro"/>
</dbReference>
<organism evidence="2 3">
    <name type="scientific">Tetranychus urticae</name>
    <name type="common">Two-spotted spider mite</name>
    <dbReference type="NCBI Taxonomy" id="32264"/>
    <lineage>
        <taxon>Eukaryota</taxon>
        <taxon>Metazoa</taxon>
        <taxon>Ecdysozoa</taxon>
        <taxon>Arthropoda</taxon>
        <taxon>Chelicerata</taxon>
        <taxon>Arachnida</taxon>
        <taxon>Acari</taxon>
        <taxon>Acariformes</taxon>
        <taxon>Trombidiformes</taxon>
        <taxon>Prostigmata</taxon>
        <taxon>Eleutherengona</taxon>
        <taxon>Raphignathae</taxon>
        <taxon>Tetranychoidea</taxon>
        <taxon>Tetranychidae</taxon>
        <taxon>Tetranychus</taxon>
    </lineage>
</organism>
<evidence type="ECO:0000259" key="1">
    <source>
        <dbReference type="Pfam" id="PF01936"/>
    </source>
</evidence>
<evidence type="ECO:0000313" key="3">
    <source>
        <dbReference type="Proteomes" id="UP000015104"/>
    </source>
</evidence>
<reference evidence="3" key="1">
    <citation type="submission" date="2011-08" db="EMBL/GenBank/DDBJ databases">
        <authorList>
            <person name="Rombauts S."/>
        </authorList>
    </citation>
    <scope>NUCLEOTIDE SEQUENCE</scope>
    <source>
        <strain evidence="3">London</strain>
    </source>
</reference>
<feature type="domain" description="NYN" evidence="1">
    <location>
        <begin position="34"/>
        <end position="118"/>
    </location>
</feature>
<dbReference type="Proteomes" id="UP000015104">
    <property type="component" value="Unassembled WGS sequence"/>
</dbReference>
<accession>T1KGI2</accession>
<evidence type="ECO:0000313" key="2">
    <source>
        <dbReference type="EnsemblMetazoa" id="tetur11g00890.1"/>
    </source>
</evidence>
<dbReference type="EMBL" id="CAEY01000066">
    <property type="status" value="NOT_ANNOTATED_CDS"/>
    <property type="molecule type" value="Genomic_DNA"/>
</dbReference>
<dbReference type="GO" id="GO:0097367">
    <property type="term" value="F:carbohydrate derivative binding"/>
    <property type="evidence" value="ECO:0007669"/>
    <property type="project" value="InterPro"/>
</dbReference>
<dbReference type="AlphaFoldDB" id="T1KGI2"/>
<reference evidence="2" key="2">
    <citation type="submission" date="2015-06" db="UniProtKB">
        <authorList>
            <consortium name="EnsemblMetazoa"/>
        </authorList>
    </citation>
    <scope>IDENTIFICATION</scope>
</reference>
<dbReference type="GO" id="GO:0004540">
    <property type="term" value="F:RNA nuclease activity"/>
    <property type="evidence" value="ECO:0007669"/>
    <property type="project" value="InterPro"/>
</dbReference>
<proteinExistence type="predicted"/>
<dbReference type="InterPro" id="IPR021139">
    <property type="entry name" value="NYN"/>
</dbReference>
<keyword evidence="3" id="KW-1185">Reference proteome</keyword>
<dbReference type="Pfam" id="PF01936">
    <property type="entry name" value="NYN"/>
    <property type="match status" value="1"/>
</dbReference>
<name>T1KGI2_TETUR</name>
<dbReference type="InterPro" id="IPR046348">
    <property type="entry name" value="SIS_dom_sf"/>
</dbReference>
<dbReference type="HOGENOM" id="CLU_102341_0_0_1"/>
<dbReference type="EnsemblMetazoa" id="tetur11g00890.1">
    <property type="protein sequence ID" value="tetur11g00890.1"/>
    <property type="gene ID" value="tetur11g00890"/>
</dbReference>
<sequence>MLKSTIIKPHNLNEIFFFCVCDVHNLTLNAELSLTNLDVDIVQANNGVKDSADIKILNLMRKFINVAGQDCTIILLSGNSGYYDTLSELKKLHNVSIHLIGLADSFSSKLVQIADYTFI</sequence>
<dbReference type="SUPFAM" id="SSF53697">
    <property type="entry name" value="SIS domain"/>
    <property type="match status" value="1"/>
</dbReference>
<protein>
    <recommendedName>
        <fullName evidence="1">NYN domain-containing protein</fullName>
    </recommendedName>
</protein>
<dbReference type="Gene3D" id="3.40.50.1010">
    <property type="entry name" value="5'-nuclease"/>
    <property type="match status" value="1"/>
</dbReference>